<accession>A0ABR3FHC1</accession>
<feature type="domain" description="Calcineurin-like phosphoesterase" evidence="4">
    <location>
        <begin position="55"/>
        <end position="267"/>
    </location>
</feature>
<name>A0ABR3FHC1_9AGAR</name>
<dbReference type="InterPro" id="IPR008334">
    <property type="entry name" value="5'-Nucleotdase_C"/>
</dbReference>
<comment type="similarity">
    <text evidence="1 3">Belongs to the 5'-nucleotidase family.</text>
</comment>
<keyword evidence="2 3" id="KW-0732">Signal</keyword>
<dbReference type="PANTHER" id="PTHR11575">
    <property type="entry name" value="5'-NUCLEOTIDASE-RELATED"/>
    <property type="match status" value="1"/>
</dbReference>
<dbReference type="SUPFAM" id="SSF56300">
    <property type="entry name" value="Metallo-dependent phosphatases"/>
    <property type="match status" value="1"/>
</dbReference>
<keyword evidence="3" id="KW-0547">Nucleotide-binding</keyword>
<feature type="domain" description="5'-Nucleotidase C-terminal" evidence="5">
    <location>
        <begin position="355"/>
        <end position="514"/>
    </location>
</feature>
<dbReference type="Proteomes" id="UP001465976">
    <property type="component" value="Unassembled WGS sequence"/>
</dbReference>
<dbReference type="PANTHER" id="PTHR11575:SF24">
    <property type="entry name" value="5'-NUCLEOTIDASE"/>
    <property type="match status" value="1"/>
</dbReference>
<proteinExistence type="inferred from homology"/>
<reference evidence="6 7" key="1">
    <citation type="submission" date="2024-02" db="EMBL/GenBank/DDBJ databases">
        <title>A draft genome for the cacao thread blight pathogen Marasmius crinis-equi.</title>
        <authorList>
            <person name="Cohen S.P."/>
            <person name="Baruah I.K."/>
            <person name="Amoako-Attah I."/>
            <person name="Bukari Y."/>
            <person name="Meinhardt L.W."/>
            <person name="Bailey B.A."/>
        </authorList>
    </citation>
    <scope>NUCLEOTIDE SEQUENCE [LARGE SCALE GENOMIC DNA]</scope>
    <source>
        <strain evidence="6 7">GH-76</strain>
    </source>
</reference>
<evidence type="ECO:0000313" key="7">
    <source>
        <dbReference type="Proteomes" id="UP001465976"/>
    </source>
</evidence>
<keyword evidence="3" id="KW-0378">Hydrolase</keyword>
<dbReference type="EMBL" id="JBAHYK010000368">
    <property type="protein sequence ID" value="KAL0574758.1"/>
    <property type="molecule type" value="Genomic_DNA"/>
</dbReference>
<feature type="signal peptide" evidence="3">
    <location>
        <begin position="1"/>
        <end position="18"/>
    </location>
</feature>
<dbReference type="InterPro" id="IPR029052">
    <property type="entry name" value="Metallo-depent_PP-like"/>
</dbReference>
<evidence type="ECO:0000259" key="5">
    <source>
        <dbReference type="Pfam" id="PF02872"/>
    </source>
</evidence>
<evidence type="ECO:0000313" key="6">
    <source>
        <dbReference type="EMBL" id="KAL0574758.1"/>
    </source>
</evidence>
<evidence type="ECO:0008006" key="8">
    <source>
        <dbReference type="Google" id="ProtNLM"/>
    </source>
</evidence>
<dbReference type="Gene3D" id="3.60.21.10">
    <property type="match status" value="1"/>
</dbReference>
<evidence type="ECO:0000256" key="2">
    <source>
        <dbReference type="ARBA" id="ARBA00022729"/>
    </source>
</evidence>
<sequence>MRVLTTVLVGIAVSSVTAFSPAITGSREERLVSRRLSKGLNGLLKRGESEQYNITIFHINDVHAHLDEYRSSGADCTDPTKGCVAGYARVKHKLGELRPQANNSLLLNIGDEFQGTLFFTYYGGEKISETINQMGFDAFVPGNHEWDRGDDYLASFLNNLTFPVVCANVQTDNEALNKIMVPYHIFEEYKLAVIGVTTQTTSNISKPGNGTKFLDPIEVVQATADYIRQTTDVKRIIAMTHIGYDLDKELAQKTRGIHLVIGGHSHTLLGDMVGAAGPYPTIEKNLDGEEVFVVTSYRWGEYLGYLDVSFDQDGRITAYTGAPIHLDNSTQQDAELQATIKEWRKPFEEYASQVIAETVGELDQTTCQSKECTLGDLVADATLAYRLNLTADSADACILNAGGIRATIEAGPITIGEVLTSFPFGNLVSDVTFTGADLWKVFEGIVSKINQWNNQAVTSFVQVSSTLRFTYNPNNAAGSRLVSLSINNETITKDSSKEYKIVTWDFLASGGDSFWPAKEGFNTLDSQDQALIQYLHEKETVDVKLDGRISTVS</sequence>
<feature type="chain" id="PRO_5044952005" description="5'-nucleotidase" evidence="3">
    <location>
        <begin position="19"/>
        <end position="553"/>
    </location>
</feature>
<dbReference type="Pfam" id="PF00149">
    <property type="entry name" value="Metallophos"/>
    <property type="match status" value="1"/>
</dbReference>
<dbReference type="SUPFAM" id="SSF55816">
    <property type="entry name" value="5'-nucleotidase (syn. UDP-sugar hydrolase), C-terminal domain"/>
    <property type="match status" value="1"/>
</dbReference>
<organism evidence="6 7">
    <name type="scientific">Marasmius crinis-equi</name>
    <dbReference type="NCBI Taxonomy" id="585013"/>
    <lineage>
        <taxon>Eukaryota</taxon>
        <taxon>Fungi</taxon>
        <taxon>Dikarya</taxon>
        <taxon>Basidiomycota</taxon>
        <taxon>Agaricomycotina</taxon>
        <taxon>Agaricomycetes</taxon>
        <taxon>Agaricomycetidae</taxon>
        <taxon>Agaricales</taxon>
        <taxon>Marasmiineae</taxon>
        <taxon>Marasmiaceae</taxon>
        <taxon>Marasmius</taxon>
    </lineage>
</organism>
<comment type="caution">
    <text evidence="6">The sequence shown here is derived from an EMBL/GenBank/DDBJ whole genome shotgun (WGS) entry which is preliminary data.</text>
</comment>
<evidence type="ECO:0000256" key="1">
    <source>
        <dbReference type="ARBA" id="ARBA00006654"/>
    </source>
</evidence>
<evidence type="ECO:0000259" key="4">
    <source>
        <dbReference type="Pfam" id="PF00149"/>
    </source>
</evidence>
<dbReference type="InterPro" id="IPR036907">
    <property type="entry name" value="5'-Nucleotdase_C_sf"/>
</dbReference>
<dbReference type="Pfam" id="PF02872">
    <property type="entry name" value="5_nucleotid_C"/>
    <property type="match status" value="1"/>
</dbReference>
<keyword evidence="7" id="KW-1185">Reference proteome</keyword>
<dbReference type="InterPro" id="IPR004843">
    <property type="entry name" value="Calcineurin-like_PHP"/>
</dbReference>
<dbReference type="CDD" id="cd07409">
    <property type="entry name" value="MPP_CD73_N"/>
    <property type="match status" value="1"/>
</dbReference>
<dbReference type="PRINTS" id="PR01607">
    <property type="entry name" value="APYRASEFAMLY"/>
</dbReference>
<gene>
    <name evidence="6" type="ORF">V5O48_007205</name>
</gene>
<dbReference type="Gene3D" id="3.90.780.10">
    <property type="entry name" value="5'-Nucleotidase, C-terminal domain"/>
    <property type="match status" value="1"/>
</dbReference>
<evidence type="ECO:0000256" key="3">
    <source>
        <dbReference type="RuleBase" id="RU362119"/>
    </source>
</evidence>
<dbReference type="InterPro" id="IPR006179">
    <property type="entry name" value="5_nucleotidase/apyrase"/>
</dbReference>
<protein>
    <recommendedName>
        <fullName evidence="8">5'-nucleotidase</fullName>
    </recommendedName>
</protein>